<feature type="region of interest" description="Disordered" evidence="1">
    <location>
        <begin position="55"/>
        <end position="85"/>
    </location>
</feature>
<name>A0A251TIF5_HELAN</name>
<dbReference type="EMBL" id="MNCJ02000325">
    <property type="protein sequence ID" value="KAF5785955.1"/>
    <property type="molecule type" value="Genomic_DNA"/>
</dbReference>
<feature type="compositionally biased region" description="Polar residues" evidence="1">
    <location>
        <begin position="76"/>
        <end position="85"/>
    </location>
</feature>
<dbReference type="Proteomes" id="UP000215914">
    <property type="component" value="Chromosome 10"/>
</dbReference>
<protein>
    <submittedName>
        <fullName evidence="3">Uncharacterized protein</fullName>
    </submittedName>
</protein>
<gene>
    <name evidence="3" type="ORF">HannXRQ_Chr10g0292611</name>
    <name evidence="2" type="ORF">HanXRQr2_Chr10g0434931</name>
</gene>
<dbReference type="AlphaFoldDB" id="A0A251TIF5"/>
<organism evidence="3 4">
    <name type="scientific">Helianthus annuus</name>
    <name type="common">Common sunflower</name>
    <dbReference type="NCBI Taxonomy" id="4232"/>
    <lineage>
        <taxon>Eukaryota</taxon>
        <taxon>Viridiplantae</taxon>
        <taxon>Streptophyta</taxon>
        <taxon>Embryophyta</taxon>
        <taxon>Tracheophyta</taxon>
        <taxon>Spermatophyta</taxon>
        <taxon>Magnoliopsida</taxon>
        <taxon>eudicotyledons</taxon>
        <taxon>Gunneridae</taxon>
        <taxon>Pentapetalae</taxon>
        <taxon>asterids</taxon>
        <taxon>campanulids</taxon>
        <taxon>Asterales</taxon>
        <taxon>Asteraceae</taxon>
        <taxon>Asteroideae</taxon>
        <taxon>Heliantheae alliance</taxon>
        <taxon>Heliantheae</taxon>
        <taxon>Helianthus</taxon>
    </lineage>
</organism>
<reference evidence="2" key="3">
    <citation type="submission" date="2020-06" db="EMBL/GenBank/DDBJ databases">
        <title>Helianthus annuus Genome sequencing and assembly Release 2.</title>
        <authorList>
            <person name="Gouzy J."/>
            <person name="Langlade N."/>
            <person name="Munos S."/>
        </authorList>
    </citation>
    <scope>NUCLEOTIDE SEQUENCE</scope>
    <source>
        <tissue evidence="2">Leaves</tissue>
    </source>
</reference>
<evidence type="ECO:0000313" key="3">
    <source>
        <dbReference type="EMBL" id="OTG10880.1"/>
    </source>
</evidence>
<dbReference type="InterPro" id="IPR021916">
    <property type="entry name" value="DUF3527"/>
</dbReference>
<dbReference type="PANTHER" id="PTHR31390">
    <property type="entry name" value="EXPRESSED PROTEIN"/>
    <property type="match status" value="1"/>
</dbReference>
<reference evidence="2 4" key="1">
    <citation type="journal article" date="2017" name="Nature">
        <title>The sunflower genome provides insights into oil metabolism, flowering and Asterid evolution.</title>
        <authorList>
            <person name="Badouin H."/>
            <person name="Gouzy J."/>
            <person name="Grassa C.J."/>
            <person name="Murat F."/>
            <person name="Staton S.E."/>
            <person name="Cottret L."/>
            <person name="Lelandais-Briere C."/>
            <person name="Owens G.L."/>
            <person name="Carrere S."/>
            <person name="Mayjonade B."/>
            <person name="Legrand L."/>
            <person name="Gill N."/>
            <person name="Kane N.C."/>
            <person name="Bowers J.E."/>
            <person name="Hubner S."/>
            <person name="Bellec A."/>
            <person name="Berard A."/>
            <person name="Berges H."/>
            <person name="Blanchet N."/>
            <person name="Boniface M.C."/>
            <person name="Brunel D."/>
            <person name="Catrice O."/>
            <person name="Chaidir N."/>
            <person name="Claudel C."/>
            <person name="Donnadieu C."/>
            <person name="Faraut T."/>
            <person name="Fievet G."/>
            <person name="Helmstetter N."/>
            <person name="King M."/>
            <person name="Knapp S.J."/>
            <person name="Lai Z."/>
            <person name="Le Paslier M.C."/>
            <person name="Lippi Y."/>
            <person name="Lorenzon L."/>
            <person name="Mandel J.R."/>
            <person name="Marage G."/>
            <person name="Marchand G."/>
            <person name="Marquand E."/>
            <person name="Bret-Mestries E."/>
            <person name="Morien E."/>
            <person name="Nambeesan S."/>
            <person name="Nguyen T."/>
            <person name="Pegot-Espagnet P."/>
            <person name="Pouilly N."/>
            <person name="Raftis F."/>
            <person name="Sallet E."/>
            <person name="Schiex T."/>
            <person name="Thomas J."/>
            <person name="Vandecasteele C."/>
            <person name="Vares D."/>
            <person name="Vear F."/>
            <person name="Vautrin S."/>
            <person name="Crespi M."/>
            <person name="Mangin B."/>
            <person name="Burke J.M."/>
            <person name="Salse J."/>
            <person name="Munos S."/>
            <person name="Vincourt P."/>
            <person name="Rieseberg L.H."/>
            <person name="Langlade N.B."/>
        </authorList>
    </citation>
    <scope>NUCLEOTIDE SEQUENCE [LARGE SCALE GENOMIC DNA]</scope>
    <source>
        <strain evidence="4">cv. SF193</strain>
        <tissue evidence="2">Leaves</tissue>
    </source>
</reference>
<proteinExistence type="predicted"/>
<reference evidence="3" key="2">
    <citation type="submission" date="2017-02" db="EMBL/GenBank/DDBJ databases">
        <title>Sunflower complete genome.</title>
        <authorList>
            <person name="Langlade N."/>
            <person name="Munos S."/>
        </authorList>
    </citation>
    <scope>NUCLEOTIDE SEQUENCE [LARGE SCALE GENOMIC DNA]</scope>
    <source>
        <tissue evidence="3">Leaves</tissue>
    </source>
</reference>
<accession>A0A251TIF5</accession>
<dbReference type="InParanoid" id="A0A251TIF5"/>
<evidence type="ECO:0000256" key="1">
    <source>
        <dbReference type="SAM" id="MobiDB-lite"/>
    </source>
</evidence>
<evidence type="ECO:0000313" key="2">
    <source>
        <dbReference type="EMBL" id="KAF5785955.1"/>
    </source>
</evidence>
<dbReference type="EMBL" id="CM007899">
    <property type="protein sequence ID" value="OTG10880.1"/>
    <property type="molecule type" value="Genomic_DNA"/>
</dbReference>
<sequence>MASKDQDLVKHGTNLPNYLYQYEGKTGNTLEKMYNFGVLDWSRVENWKSNTKVITKTNNQPLENKSGKLSYDNLPRSDQQASKGSLLNSSLSRKFNSSLEKISKSFIFKTSSTYKHLKSGLITYKISKDLHSFNLKKENGSIVSSTVHKAEQNSSNVKALLKLTMKNGIPSFETVEGNSSNSLTAVVNKLPSGKDDTSLTYTFYSVHDIGKMNQVWKKQDYNIVGNMKICSSYHAEFSGLERDLFVVRESVLYGPDCSKVVELAAIIAKNTSKENFGGLGSSKSTVVILPGGNHSLPNSGQPSPLIDRWRSGGICDCGGWDIGCELTVLTNQNETTEVSNPSSSNRIDLCYQGRHNKEHAFRLAPLENGFYSLEYNASSMSFLQAFSICVAVISSQSLTHIFQVNRLQDANDFIKPLMTRHRKVKSQTFVHPPITSV</sequence>
<dbReference type="OrthoDB" id="1898655at2759"/>
<dbReference type="Gramene" id="mRNA:HanXRQr2_Chr10g0434931">
    <property type="protein sequence ID" value="mRNA:HanXRQr2_Chr10g0434931"/>
    <property type="gene ID" value="HanXRQr2_Chr10g0434931"/>
</dbReference>
<keyword evidence="4" id="KW-1185">Reference proteome</keyword>
<evidence type="ECO:0000313" key="4">
    <source>
        <dbReference type="Proteomes" id="UP000215914"/>
    </source>
</evidence>
<dbReference type="Pfam" id="PF12043">
    <property type="entry name" value="DUF3527"/>
    <property type="match status" value="2"/>
</dbReference>
<dbReference type="STRING" id="4232.A0A251TIF5"/>
<dbReference type="PANTHER" id="PTHR31390:SF12">
    <property type="entry name" value="PUTATIVE (DUF3527)-RELATED"/>
    <property type="match status" value="1"/>
</dbReference>